<keyword evidence="3 4" id="KW-0378">Hydrolase</keyword>
<organism evidence="6 7">
    <name type="scientific">Patiria miniata</name>
    <name type="common">Bat star</name>
    <name type="synonym">Asterina miniata</name>
    <dbReference type="NCBI Taxonomy" id="46514"/>
    <lineage>
        <taxon>Eukaryota</taxon>
        <taxon>Metazoa</taxon>
        <taxon>Echinodermata</taxon>
        <taxon>Eleutherozoa</taxon>
        <taxon>Asterozoa</taxon>
        <taxon>Asteroidea</taxon>
        <taxon>Valvatacea</taxon>
        <taxon>Valvatida</taxon>
        <taxon>Asterinidae</taxon>
        <taxon>Patiria</taxon>
    </lineage>
</organism>
<comment type="similarity">
    <text evidence="1 4">Belongs to the type-B carboxylesterase/lipase family.</text>
</comment>
<protein>
    <recommendedName>
        <fullName evidence="4">Carboxylic ester hydrolase</fullName>
        <ecNumber evidence="4">3.1.1.-</ecNumber>
    </recommendedName>
</protein>
<dbReference type="OMA" id="ITTDQSW"/>
<sequence>MFVVRLTVLLVAVTAVRARPRLQLNEGWIVGETVQFTDPDFLNVSAEVDIYKSIPYAEPPIGLNRFRPPIRKRAWDGVRQCRRFKPACMQTFPSLSGIDEDCLFVHVYVPHNLSANADVMVFFHGGAYVFGSGSMPEYTGYPLVTVGGVILVTVNYRLGPFGFMTTGNNDLPANVGMLDQVMALEWVRDNIENFGGDPNKVTIFGESAGASSVGLHLLSRRSAGLFRRAIMQSGVPTTTFAYRRDVKEVIQETGHIAASVGCSNRTSSEMVQCMQNVPARELLTTAFKVTISFQPVVDGFFLQDYPETLLMNGDFPTDVDILLGTLADEGSTYALVVDMRAYNSPTPPYMNRTKFLESLPRYLYQADEPAVYQALDAVYSTTDQLEDPHADYLQNFVRITTDQSWIAPADWMAKAHLKAGSTVYMYHMTHHPTVSVMDVFSLGPGWMGAAHAEDLPYVFGNAWAQELFYKTKIPEDREKQLAVDVMTYWTNFAKTGDPNGPSLPTWPKYTMPDQLYKDISLELGNGRGLRQKYCHFWNDYVPRLLTMLGPMEKTTAEYEDETRRWRESDMSAWMAALDTLIT</sequence>
<dbReference type="Pfam" id="PF00135">
    <property type="entry name" value="COesterase"/>
    <property type="match status" value="1"/>
</dbReference>
<evidence type="ECO:0000256" key="4">
    <source>
        <dbReference type="RuleBase" id="RU361235"/>
    </source>
</evidence>
<dbReference type="GO" id="GO:0005886">
    <property type="term" value="C:plasma membrane"/>
    <property type="evidence" value="ECO:0007669"/>
    <property type="project" value="TreeGrafter"/>
</dbReference>
<accession>A0A914BSQ6</accession>
<evidence type="ECO:0000259" key="5">
    <source>
        <dbReference type="Pfam" id="PF00135"/>
    </source>
</evidence>
<dbReference type="GO" id="GO:0019695">
    <property type="term" value="P:choline metabolic process"/>
    <property type="evidence" value="ECO:0007669"/>
    <property type="project" value="TreeGrafter"/>
</dbReference>
<feature type="signal peptide" evidence="4">
    <location>
        <begin position="1"/>
        <end position="18"/>
    </location>
</feature>
<keyword evidence="4" id="KW-0732">Signal</keyword>
<dbReference type="EC" id="3.1.1.-" evidence="4"/>
<dbReference type="PANTHER" id="PTHR43918:SF4">
    <property type="entry name" value="CARBOXYLIC ESTER HYDROLASE"/>
    <property type="match status" value="1"/>
</dbReference>
<evidence type="ECO:0000256" key="2">
    <source>
        <dbReference type="ARBA" id="ARBA00022487"/>
    </source>
</evidence>
<proteinExistence type="inferred from homology"/>
<dbReference type="GeneID" id="119746246"/>
<dbReference type="Proteomes" id="UP000887568">
    <property type="component" value="Unplaced"/>
</dbReference>
<dbReference type="EnsemblMetazoa" id="XM_038223077.1">
    <property type="protein sequence ID" value="XP_038079005.1"/>
    <property type="gene ID" value="LOC119746246"/>
</dbReference>
<dbReference type="GO" id="GO:0003990">
    <property type="term" value="F:acetylcholinesterase activity"/>
    <property type="evidence" value="ECO:0007669"/>
    <property type="project" value="TreeGrafter"/>
</dbReference>
<dbReference type="Gene3D" id="3.40.50.1820">
    <property type="entry name" value="alpha/beta hydrolase"/>
    <property type="match status" value="1"/>
</dbReference>
<keyword evidence="7" id="KW-1185">Reference proteome</keyword>
<evidence type="ECO:0000256" key="3">
    <source>
        <dbReference type="ARBA" id="ARBA00022801"/>
    </source>
</evidence>
<feature type="domain" description="Carboxylesterase type B" evidence="5">
    <location>
        <begin position="20"/>
        <end position="537"/>
    </location>
</feature>
<dbReference type="GO" id="GO:0005615">
    <property type="term" value="C:extracellular space"/>
    <property type="evidence" value="ECO:0007669"/>
    <property type="project" value="TreeGrafter"/>
</dbReference>
<evidence type="ECO:0000256" key="1">
    <source>
        <dbReference type="ARBA" id="ARBA00005964"/>
    </source>
</evidence>
<dbReference type="RefSeq" id="XP_038079005.1">
    <property type="nucleotide sequence ID" value="XM_038223077.1"/>
</dbReference>
<dbReference type="InterPro" id="IPR002018">
    <property type="entry name" value="CarbesteraseB"/>
</dbReference>
<dbReference type="SUPFAM" id="SSF53474">
    <property type="entry name" value="alpha/beta-Hydrolases"/>
    <property type="match status" value="1"/>
</dbReference>
<keyword evidence="2" id="KW-0719">Serine esterase</keyword>
<dbReference type="OrthoDB" id="19653at2759"/>
<name>A0A914BSQ6_PATMI</name>
<dbReference type="InterPro" id="IPR029058">
    <property type="entry name" value="AB_hydrolase_fold"/>
</dbReference>
<evidence type="ECO:0000313" key="6">
    <source>
        <dbReference type="EnsemblMetazoa" id="XP_038079005.1"/>
    </source>
</evidence>
<evidence type="ECO:0000313" key="7">
    <source>
        <dbReference type="Proteomes" id="UP000887568"/>
    </source>
</evidence>
<dbReference type="PROSITE" id="PS00122">
    <property type="entry name" value="CARBOXYLESTERASE_B_1"/>
    <property type="match status" value="1"/>
</dbReference>
<dbReference type="FunFam" id="3.40.50.1820:FF:000128">
    <property type="entry name" value="Carboxylic ester hydrolase"/>
    <property type="match status" value="1"/>
</dbReference>
<dbReference type="InterPro" id="IPR019826">
    <property type="entry name" value="Carboxylesterase_B_AS"/>
</dbReference>
<reference evidence="6" key="1">
    <citation type="submission" date="2022-11" db="UniProtKB">
        <authorList>
            <consortium name="EnsemblMetazoa"/>
        </authorList>
    </citation>
    <scope>IDENTIFICATION</scope>
</reference>
<feature type="chain" id="PRO_5038155035" description="Carboxylic ester hydrolase" evidence="4">
    <location>
        <begin position="19"/>
        <end position="582"/>
    </location>
</feature>
<dbReference type="PANTHER" id="PTHR43918">
    <property type="entry name" value="ACETYLCHOLINESTERASE"/>
    <property type="match status" value="1"/>
</dbReference>
<dbReference type="AlphaFoldDB" id="A0A914BSQ6"/>
<dbReference type="GO" id="GO:0006581">
    <property type="term" value="P:acetylcholine catabolic process"/>
    <property type="evidence" value="ECO:0007669"/>
    <property type="project" value="TreeGrafter"/>
</dbReference>
<dbReference type="InterPro" id="IPR050654">
    <property type="entry name" value="AChE-related_enzymes"/>
</dbReference>